<keyword evidence="3" id="KW-0902">Two-component regulatory system</keyword>
<keyword evidence="4" id="KW-0812">Transmembrane</keyword>
<feature type="transmembrane region" description="Helical" evidence="4">
    <location>
        <begin position="170"/>
        <end position="191"/>
    </location>
</feature>
<dbReference type="Pfam" id="PF02518">
    <property type="entry name" value="HATPase_c"/>
    <property type="match status" value="1"/>
</dbReference>
<keyword evidence="4" id="KW-0472">Membrane</keyword>
<organism evidence="7 8">
    <name type="scientific">Nocardia tengchongensis</name>
    <dbReference type="NCBI Taxonomy" id="2055889"/>
    <lineage>
        <taxon>Bacteria</taxon>
        <taxon>Bacillati</taxon>
        <taxon>Actinomycetota</taxon>
        <taxon>Actinomycetes</taxon>
        <taxon>Mycobacteriales</taxon>
        <taxon>Nocardiaceae</taxon>
        <taxon>Nocardia</taxon>
    </lineage>
</organism>
<dbReference type="Pfam" id="PF07730">
    <property type="entry name" value="HisKA_3"/>
    <property type="match status" value="1"/>
</dbReference>
<keyword evidence="8" id="KW-1185">Reference proteome</keyword>
<dbReference type="Gene3D" id="3.30.565.10">
    <property type="entry name" value="Histidine kinase-like ATPase, C-terminal domain"/>
    <property type="match status" value="1"/>
</dbReference>
<evidence type="ECO:0000259" key="5">
    <source>
        <dbReference type="Pfam" id="PF02518"/>
    </source>
</evidence>
<dbReference type="InterPro" id="IPR011712">
    <property type="entry name" value="Sig_transdc_His_kin_sub3_dim/P"/>
</dbReference>
<evidence type="ECO:0000313" key="7">
    <source>
        <dbReference type="EMBL" id="QVI24050.1"/>
    </source>
</evidence>
<dbReference type="GO" id="GO:0016301">
    <property type="term" value="F:kinase activity"/>
    <property type="evidence" value="ECO:0007669"/>
    <property type="project" value="UniProtKB-KW"/>
</dbReference>
<keyword evidence="2 7" id="KW-0418">Kinase</keyword>
<evidence type="ECO:0000256" key="1">
    <source>
        <dbReference type="ARBA" id="ARBA00022679"/>
    </source>
</evidence>
<protein>
    <submittedName>
        <fullName evidence="7">Sensor histidine kinase</fullName>
    </submittedName>
</protein>
<evidence type="ECO:0000259" key="6">
    <source>
        <dbReference type="Pfam" id="PF07730"/>
    </source>
</evidence>
<keyword evidence="1" id="KW-0808">Transferase</keyword>
<feature type="domain" description="Signal transduction histidine kinase subgroup 3 dimerisation and phosphoacceptor" evidence="6">
    <location>
        <begin position="212"/>
        <end position="277"/>
    </location>
</feature>
<reference evidence="7 8" key="1">
    <citation type="submission" date="2021-04" db="EMBL/GenBank/DDBJ databases">
        <title>Nocardia tengchongensis.</title>
        <authorList>
            <person name="Zhuang k."/>
            <person name="Ran Y."/>
            <person name="Li W."/>
        </authorList>
    </citation>
    <scope>NUCLEOTIDE SEQUENCE [LARGE SCALE GENOMIC DNA]</scope>
    <source>
        <strain evidence="7 8">CFH S0057</strain>
    </source>
</reference>
<evidence type="ECO:0000256" key="2">
    <source>
        <dbReference type="ARBA" id="ARBA00022777"/>
    </source>
</evidence>
<dbReference type="InterPro" id="IPR036890">
    <property type="entry name" value="HATPase_C_sf"/>
</dbReference>
<name>A0ABX8CVY2_9NOCA</name>
<dbReference type="InterPro" id="IPR050482">
    <property type="entry name" value="Sensor_HK_TwoCompSys"/>
</dbReference>
<evidence type="ECO:0000256" key="4">
    <source>
        <dbReference type="SAM" id="Phobius"/>
    </source>
</evidence>
<dbReference type="CDD" id="cd16917">
    <property type="entry name" value="HATPase_UhpB-NarQ-NarX-like"/>
    <property type="match status" value="1"/>
</dbReference>
<keyword evidence="4" id="KW-1133">Transmembrane helix</keyword>
<dbReference type="EMBL" id="CP074371">
    <property type="protein sequence ID" value="QVI24050.1"/>
    <property type="molecule type" value="Genomic_DNA"/>
</dbReference>
<dbReference type="PANTHER" id="PTHR24421">
    <property type="entry name" value="NITRATE/NITRITE SENSOR PROTEIN NARX-RELATED"/>
    <property type="match status" value="1"/>
</dbReference>
<dbReference type="PANTHER" id="PTHR24421:SF63">
    <property type="entry name" value="SENSOR HISTIDINE KINASE DESK"/>
    <property type="match status" value="1"/>
</dbReference>
<dbReference type="InterPro" id="IPR003594">
    <property type="entry name" value="HATPase_dom"/>
</dbReference>
<gene>
    <name evidence="7" type="ORF">KHQ06_15415</name>
</gene>
<feature type="domain" description="Histidine kinase/HSP90-like ATPase" evidence="5">
    <location>
        <begin position="316"/>
        <end position="394"/>
    </location>
</feature>
<accession>A0ABX8CVY2</accession>
<proteinExistence type="predicted"/>
<evidence type="ECO:0000313" key="8">
    <source>
        <dbReference type="Proteomes" id="UP000683310"/>
    </source>
</evidence>
<feature type="transmembrane region" description="Helical" evidence="4">
    <location>
        <begin position="146"/>
        <end position="164"/>
    </location>
</feature>
<feature type="transmembrane region" description="Helical" evidence="4">
    <location>
        <begin position="66"/>
        <end position="87"/>
    </location>
</feature>
<sequence length="399" mass="42929">MNVPVTPIADRRPRLWARVASGGVDAEEAGIRRRRRFGTLLAAVWAVYLFDPLRQGWQLENPVARAYTIAVIVAFGVVYVASYWLLVRGPSDQGWPPRPPWLVVAASLAVQAALIAAAAVTLHSQMLGLGVYMASYIAFTLPVRRAVPLELALLIGFAVLPQLLTGQPPAYSLMQSIVLAAFAVGGIRVILQRNHELHIARQQLAELAVAEERLRVGRDVHDILGHSLTVITVKTELAQRLIDVAPERAKTEMADVEQLAREALAGVRSTVGGLRAVSLAGELTNSRTALNAAEIEGVLPDPGDLPSRHSVVFGWVLREAVTNVVRHSGAAHCWVRVTPNSIEIADDGVGPRDSARTGSGLSGLRERVRATGGELALGARPEGGFRVLASFPETIEESE</sequence>
<feature type="transmembrane region" description="Helical" evidence="4">
    <location>
        <begin position="99"/>
        <end position="116"/>
    </location>
</feature>
<evidence type="ECO:0000256" key="3">
    <source>
        <dbReference type="ARBA" id="ARBA00023012"/>
    </source>
</evidence>
<dbReference type="SUPFAM" id="SSF55874">
    <property type="entry name" value="ATPase domain of HSP90 chaperone/DNA topoisomerase II/histidine kinase"/>
    <property type="match status" value="1"/>
</dbReference>
<dbReference type="Gene3D" id="1.20.5.1930">
    <property type="match status" value="1"/>
</dbReference>
<dbReference type="Proteomes" id="UP000683310">
    <property type="component" value="Chromosome"/>
</dbReference>